<dbReference type="InterPro" id="IPR027417">
    <property type="entry name" value="P-loop_NTPase"/>
</dbReference>
<keyword evidence="1" id="KW-1133">Transmembrane helix</keyword>
<dbReference type="AlphaFoldDB" id="A0A4Y7Q8R7"/>
<proteinExistence type="predicted"/>
<keyword evidence="1" id="KW-0472">Membrane</keyword>
<protein>
    <recommendedName>
        <fullName evidence="2">Dynamin N-terminal domain-containing protein</fullName>
    </recommendedName>
</protein>
<evidence type="ECO:0000259" key="2">
    <source>
        <dbReference type="Pfam" id="PF00350"/>
    </source>
</evidence>
<dbReference type="InterPro" id="IPR045063">
    <property type="entry name" value="Dynamin_N"/>
</dbReference>
<keyword evidence="4" id="KW-1185">Reference proteome</keyword>
<dbReference type="EMBL" id="ML170170">
    <property type="protein sequence ID" value="TDL23502.1"/>
    <property type="molecule type" value="Genomic_DNA"/>
</dbReference>
<evidence type="ECO:0000313" key="4">
    <source>
        <dbReference type="Proteomes" id="UP000294933"/>
    </source>
</evidence>
<dbReference type="Pfam" id="PF00350">
    <property type="entry name" value="Dynamin_N"/>
    <property type="match status" value="1"/>
</dbReference>
<accession>A0A4Y7Q8R7</accession>
<dbReference type="OrthoDB" id="3248936at2759"/>
<reference evidence="3 4" key="1">
    <citation type="submission" date="2018-06" db="EMBL/GenBank/DDBJ databases">
        <title>A transcriptomic atlas of mushroom development highlights an independent origin of complex multicellularity.</title>
        <authorList>
            <consortium name="DOE Joint Genome Institute"/>
            <person name="Krizsan K."/>
            <person name="Almasi E."/>
            <person name="Merenyi Z."/>
            <person name="Sahu N."/>
            <person name="Viragh M."/>
            <person name="Koszo T."/>
            <person name="Mondo S."/>
            <person name="Kiss B."/>
            <person name="Balint B."/>
            <person name="Kues U."/>
            <person name="Barry K."/>
            <person name="Hegedus J.C."/>
            <person name="Henrissat B."/>
            <person name="Johnson J."/>
            <person name="Lipzen A."/>
            <person name="Ohm R."/>
            <person name="Nagy I."/>
            <person name="Pangilinan J."/>
            <person name="Yan J."/>
            <person name="Xiong Y."/>
            <person name="Grigoriev I.V."/>
            <person name="Hibbett D.S."/>
            <person name="Nagy L.G."/>
        </authorList>
    </citation>
    <scope>NUCLEOTIDE SEQUENCE [LARGE SCALE GENOMIC DNA]</scope>
    <source>
        <strain evidence="3 4">SZMC22713</strain>
    </source>
</reference>
<feature type="transmembrane region" description="Helical" evidence="1">
    <location>
        <begin position="951"/>
        <end position="975"/>
    </location>
</feature>
<keyword evidence="1" id="KW-0812">Transmembrane</keyword>
<organism evidence="3 4">
    <name type="scientific">Rickenella mellea</name>
    <dbReference type="NCBI Taxonomy" id="50990"/>
    <lineage>
        <taxon>Eukaryota</taxon>
        <taxon>Fungi</taxon>
        <taxon>Dikarya</taxon>
        <taxon>Basidiomycota</taxon>
        <taxon>Agaricomycotina</taxon>
        <taxon>Agaricomycetes</taxon>
        <taxon>Hymenochaetales</taxon>
        <taxon>Rickenellaceae</taxon>
        <taxon>Rickenella</taxon>
    </lineage>
</organism>
<name>A0A4Y7Q8R7_9AGAM</name>
<dbReference type="SUPFAM" id="SSF52540">
    <property type="entry name" value="P-loop containing nucleoside triphosphate hydrolases"/>
    <property type="match status" value="1"/>
</dbReference>
<evidence type="ECO:0000313" key="3">
    <source>
        <dbReference type="EMBL" id="TDL23502.1"/>
    </source>
</evidence>
<feature type="domain" description="Dynamin N-terminal" evidence="2">
    <location>
        <begin position="311"/>
        <end position="354"/>
    </location>
</feature>
<dbReference type="Proteomes" id="UP000294933">
    <property type="component" value="Unassembled WGS sequence"/>
</dbReference>
<evidence type="ECO:0000256" key="1">
    <source>
        <dbReference type="SAM" id="Phobius"/>
    </source>
</evidence>
<dbReference type="Gene3D" id="3.40.50.300">
    <property type="entry name" value="P-loop containing nucleotide triphosphate hydrolases"/>
    <property type="match status" value="1"/>
</dbReference>
<dbReference type="VEuPathDB" id="FungiDB:BD410DRAFT_787351"/>
<sequence>MDPFSAISLLEALGSLARSIIQKFDSFETHASEERKLALKYKKSVQVFANEVDEVKVLFKTIVIRGDTTAVSALLKSNDGKDAFERLSIALRLAETLLRRQDSAAQKLISSLTWTEERRGPFLTGFDEENFQEFKRMTEEAFDTLDERVNEISRLFTLFHRLYLLHNVPRKSEPIAWGAEPWQVGTSLDILQLSFYLNPFTMVISDTDRPEVVGGLHSLNSTRHWAERHAHTMEAAGRRWVEDQLTDGITVPALGRIQLDLMERLWKVLSDSSSDIHQAVAPDVASGKEWVEMLRSIHSAFKRSKGQRFSIAFCGMVKAGKSLFLNALMGRTILPSNELPSTAWPCRLRHVKGQLTPTLEVDTTAFQMGIAGLQARGYGKMMANYTPPTDDPFAGILDDVPSTTGIPNADEAHLKVIYIHWVDLHPATRANLMRFETRGFYLPPKVEGEDAVRGLLNDLNDVVRLCHRFRVPFNMSHTEWPLLSVEFDSLRHEEIDGVFEFIDLPGIGESFEDYNFEELICRVAKEVNAVVPIVSFKELPKEDWRRLPAIISAGIGRPPDLVLCTHFDQISRDNLPEQLANVAKVFWPNSPASTSRVLPCSSKMGLSAYTLLRKSASEKPRFIDMWNNKTIEYDCAEKILGVGDPGPNFAHFSHDDWKRSVEYQLKLSGLQSAIKKLTTDMVLNSQQHSLLLEGERLRRQLHKAVSDQKRILLEMRRSEEDYEHAYNDFKKAKETFGRVLSDWSLGETRMHMDSSAKLQKSFEVLEKRGLMAASAAVQAVSARTPQAQPTPGAPAKVDVLIFAHIVQAETFLYDVQQDLSQSLTKLKHQFVGLVRDLANRSRAEHFEALKGSIQESIQADVQQELQAEIVDELTTRGVSVETLMFTSIKRDVVQKIATRYNASTAFRAIEDALAKPLIRSPNPAAVLNDNWSDFDRAESEARTRGIEELGFMVRAPIAVIASVPWVLGAGIWPFMAKSKQYHMDKVAIAQKLDMKVVGPFLEQLKSEGQKTLDGMMTKSSTIAREAVEGALEKEEQRYQLERSKKELPPTKSGVAGALAALSNFLAAETALLKVQSYLKELV</sequence>
<gene>
    <name evidence="3" type="ORF">BD410DRAFT_787351</name>
</gene>